<dbReference type="EMBL" id="AP027081">
    <property type="protein sequence ID" value="BDU78381.1"/>
    <property type="molecule type" value="Genomic_DNA"/>
</dbReference>
<gene>
    <name evidence="7" type="ORF">METESE_33390</name>
</gene>
<dbReference type="AlphaFoldDB" id="A0AA48KDN0"/>
<dbReference type="PROSITE" id="PS50931">
    <property type="entry name" value="HTH_LYSR"/>
    <property type="match status" value="1"/>
</dbReference>
<dbReference type="GO" id="GO:0003700">
    <property type="term" value="F:DNA-binding transcription factor activity"/>
    <property type="evidence" value="ECO:0007669"/>
    <property type="project" value="InterPro"/>
</dbReference>
<evidence type="ECO:0000256" key="3">
    <source>
        <dbReference type="ARBA" id="ARBA00023125"/>
    </source>
</evidence>
<sequence>MEWLNYHHLFYFWTVAREGSVTRAAAALHLAQPTLTAQIRTLEGSLGGPLFTRVGRGLAMTDLGRVAYGYAEQIFGLGRELLDASRGRTGAGPIRFAVGISDALSKLTVFRLLRPALELEQPVRLSCIEEGNEVHFAMLLRHELDLVLSDVPFTPRSGPRAYNHLLGEAPVKLYGTKALLRRHPGSFPGRLRGAPFLLPPRDTALRRALDHWLDRERLEPAIVAEISDGALLKTFGGEGRGFLPAPAVLEEAMARQHGLHPAGEVPGIRERIYAVSAERRLQHPAVLAIREAAVREVFV</sequence>
<dbReference type="Pfam" id="PF00126">
    <property type="entry name" value="HTH_1"/>
    <property type="match status" value="1"/>
</dbReference>
<organism evidence="7 8">
    <name type="scientific">Mesoterricola sediminis</name>
    <dbReference type="NCBI Taxonomy" id="2927980"/>
    <lineage>
        <taxon>Bacteria</taxon>
        <taxon>Pseudomonadati</taxon>
        <taxon>Acidobacteriota</taxon>
        <taxon>Holophagae</taxon>
        <taxon>Holophagales</taxon>
        <taxon>Holophagaceae</taxon>
        <taxon>Mesoterricola</taxon>
    </lineage>
</organism>
<dbReference type="SUPFAM" id="SSF46785">
    <property type="entry name" value="Winged helix' DNA-binding domain"/>
    <property type="match status" value="1"/>
</dbReference>
<dbReference type="InterPro" id="IPR036388">
    <property type="entry name" value="WH-like_DNA-bd_sf"/>
</dbReference>
<protein>
    <submittedName>
        <fullName evidence="7">LysR family transcriptional regulator</fullName>
    </submittedName>
</protein>
<proteinExistence type="inferred from homology"/>
<dbReference type="Proteomes" id="UP001228113">
    <property type="component" value="Chromosome"/>
</dbReference>
<comment type="similarity">
    <text evidence="1">Belongs to the LysR transcriptional regulatory family.</text>
</comment>
<keyword evidence="3" id="KW-0238">DNA-binding</keyword>
<dbReference type="Gene3D" id="3.40.190.290">
    <property type="match status" value="1"/>
</dbReference>
<evidence type="ECO:0000256" key="2">
    <source>
        <dbReference type="ARBA" id="ARBA00023015"/>
    </source>
</evidence>
<dbReference type="InterPro" id="IPR005119">
    <property type="entry name" value="LysR_subst-bd"/>
</dbReference>
<dbReference type="PANTHER" id="PTHR30293:SF2">
    <property type="entry name" value="TRANSCRIPTIONAL ACTIVATOR PROTEIN NHAR"/>
    <property type="match status" value="1"/>
</dbReference>
<dbReference type="NCBIfam" id="NF008284">
    <property type="entry name" value="PRK11062.1"/>
    <property type="match status" value="1"/>
</dbReference>
<dbReference type="InterPro" id="IPR000847">
    <property type="entry name" value="LysR_HTH_N"/>
</dbReference>
<accession>A0AA48KDN0</accession>
<feature type="domain" description="HTH lysR-type" evidence="6">
    <location>
        <begin position="4"/>
        <end position="61"/>
    </location>
</feature>
<dbReference type="Gene3D" id="1.10.10.10">
    <property type="entry name" value="Winged helix-like DNA-binding domain superfamily/Winged helix DNA-binding domain"/>
    <property type="match status" value="1"/>
</dbReference>
<dbReference type="InterPro" id="IPR036390">
    <property type="entry name" value="WH_DNA-bd_sf"/>
</dbReference>
<keyword evidence="5" id="KW-0804">Transcription</keyword>
<evidence type="ECO:0000259" key="6">
    <source>
        <dbReference type="PROSITE" id="PS50931"/>
    </source>
</evidence>
<name>A0AA48KDN0_9BACT</name>
<dbReference type="SUPFAM" id="SSF53850">
    <property type="entry name" value="Periplasmic binding protein-like II"/>
    <property type="match status" value="1"/>
</dbReference>
<dbReference type="Pfam" id="PF03466">
    <property type="entry name" value="LysR_substrate"/>
    <property type="match status" value="1"/>
</dbReference>
<dbReference type="FunFam" id="1.10.10.10:FF:000001">
    <property type="entry name" value="LysR family transcriptional regulator"/>
    <property type="match status" value="1"/>
</dbReference>
<dbReference type="GO" id="GO:0003677">
    <property type="term" value="F:DNA binding"/>
    <property type="evidence" value="ECO:0007669"/>
    <property type="project" value="UniProtKB-KW"/>
</dbReference>
<evidence type="ECO:0000256" key="5">
    <source>
        <dbReference type="ARBA" id="ARBA00023163"/>
    </source>
</evidence>
<dbReference type="KEGG" id="msea:METESE_33390"/>
<keyword evidence="8" id="KW-1185">Reference proteome</keyword>
<evidence type="ECO:0000256" key="4">
    <source>
        <dbReference type="ARBA" id="ARBA00023159"/>
    </source>
</evidence>
<dbReference type="RefSeq" id="WP_316410682.1">
    <property type="nucleotide sequence ID" value="NZ_AP027081.1"/>
</dbReference>
<dbReference type="PRINTS" id="PR00039">
    <property type="entry name" value="HTHLYSR"/>
</dbReference>
<dbReference type="GO" id="GO:2000142">
    <property type="term" value="P:regulation of DNA-templated transcription initiation"/>
    <property type="evidence" value="ECO:0007669"/>
    <property type="project" value="TreeGrafter"/>
</dbReference>
<reference evidence="7" key="1">
    <citation type="journal article" date="2023" name="Int. J. Syst. Evol. Microbiol.">
        <title>Mesoterricola silvestris gen. nov., sp. nov., Mesoterricola sediminis sp. nov., Geothrix oryzae sp. nov., Geothrix edaphica sp. nov., Geothrix rubra sp. nov., and Geothrix limicola sp. nov., six novel members of Acidobacteriota isolated from soils.</title>
        <authorList>
            <person name="Itoh H."/>
            <person name="Sugisawa Y."/>
            <person name="Mise K."/>
            <person name="Xu Z."/>
            <person name="Kuniyasu M."/>
            <person name="Ushijima N."/>
            <person name="Kawano K."/>
            <person name="Kobayashi E."/>
            <person name="Shiratori Y."/>
            <person name="Masuda Y."/>
            <person name="Senoo K."/>
        </authorList>
    </citation>
    <scope>NUCLEOTIDE SEQUENCE</scope>
    <source>
        <strain evidence="7">W786</strain>
    </source>
</reference>
<evidence type="ECO:0000313" key="7">
    <source>
        <dbReference type="EMBL" id="BDU78381.1"/>
    </source>
</evidence>
<keyword evidence="4" id="KW-0010">Activator</keyword>
<keyword evidence="2" id="KW-0805">Transcription regulation</keyword>
<evidence type="ECO:0000313" key="8">
    <source>
        <dbReference type="Proteomes" id="UP001228113"/>
    </source>
</evidence>
<evidence type="ECO:0000256" key="1">
    <source>
        <dbReference type="ARBA" id="ARBA00009437"/>
    </source>
</evidence>
<dbReference type="PANTHER" id="PTHR30293">
    <property type="entry name" value="TRANSCRIPTIONAL REGULATORY PROTEIN NAC-RELATED"/>
    <property type="match status" value="1"/>
</dbReference>